<comment type="caution">
    <text evidence="3">The sequence shown here is derived from an EMBL/GenBank/DDBJ whole genome shotgun (WGS) entry which is preliminary data.</text>
</comment>
<reference evidence="3" key="1">
    <citation type="submission" date="2024-05" db="EMBL/GenBank/DDBJ databases">
        <title>Metabacillus sp. nov., isolated from the rhizosphere soil of tomato plants.</title>
        <authorList>
            <person name="Ma R."/>
        </authorList>
    </citation>
    <scope>NUCLEOTIDE SEQUENCE</scope>
    <source>
        <strain evidence="3">DBTR6</strain>
    </source>
</reference>
<dbReference type="PIRSF" id="PIRSF033091">
    <property type="entry name" value="Pesterase_YhaO"/>
    <property type="match status" value="1"/>
</dbReference>
<dbReference type="SUPFAM" id="SSF56300">
    <property type="entry name" value="Metallo-dependent phosphatases"/>
    <property type="match status" value="1"/>
</dbReference>
<feature type="domain" description="Calcineurin-like phosphoesterase" evidence="2">
    <location>
        <begin position="5"/>
        <end position="204"/>
    </location>
</feature>
<keyword evidence="3" id="KW-0269">Exonuclease</keyword>
<dbReference type="EMBL" id="JAIQUM010000020">
    <property type="protein sequence ID" value="MBZ5750815.1"/>
    <property type="molecule type" value="Genomic_DNA"/>
</dbReference>
<name>A0ABS7UR82_9BACI</name>
<dbReference type="Pfam" id="PF00149">
    <property type="entry name" value="Metallophos"/>
    <property type="match status" value="1"/>
</dbReference>
<keyword evidence="3" id="KW-0540">Nuclease</keyword>
<dbReference type="InterPro" id="IPR041796">
    <property type="entry name" value="Mre11_N"/>
</dbReference>
<dbReference type="PANTHER" id="PTHR30337:SF7">
    <property type="entry name" value="PHOSPHOESTERASE"/>
    <property type="match status" value="1"/>
</dbReference>
<dbReference type="Gene3D" id="3.60.21.10">
    <property type="match status" value="1"/>
</dbReference>
<dbReference type="InterPro" id="IPR050535">
    <property type="entry name" value="DNA_Repair-Maintenance_Comp"/>
</dbReference>
<dbReference type="PANTHER" id="PTHR30337">
    <property type="entry name" value="COMPONENT OF ATP-DEPENDENT DSDNA EXONUCLEASE"/>
    <property type="match status" value="1"/>
</dbReference>
<proteinExistence type="predicted"/>
<evidence type="ECO:0000259" key="2">
    <source>
        <dbReference type="Pfam" id="PF00149"/>
    </source>
</evidence>
<dbReference type="InterPro" id="IPR004843">
    <property type="entry name" value="Calcineurin-like_PHP"/>
</dbReference>
<keyword evidence="4" id="KW-1185">Reference proteome</keyword>
<dbReference type="InterPro" id="IPR014576">
    <property type="entry name" value="Pesterase_YhaO"/>
</dbReference>
<evidence type="ECO:0000313" key="3">
    <source>
        <dbReference type="EMBL" id="MBZ5750815.1"/>
    </source>
</evidence>
<dbReference type="RefSeq" id="WP_224139095.1">
    <property type="nucleotide sequence ID" value="NZ_JAIQUM010000020.1"/>
</dbReference>
<organism evidence="3 4">
    <name type="scientific">Metabacillus rhizolycopersici</name>
    <dbReference type="NCBI Taxonomy" id="2875709"/>
    <lineage>
        <taxon>Bacteria</taxon>
        <taxon>Bacillati</taxon>
        <taxon>Bacillota</taxon>
        <taxon>Bacilli</taxon>
        <taxon>Bacillales</taxon>
        <taxon>Bacillaceae</taxon>
        <taxon>Metabacillus</taxon>
    </lineage>
</organism>
<gene>
    <name evidence="3" type="ORF">K9V48_11260</name>
</gene>
<sequence>MKNSMTFIHAADLHLDSPFVGLKYLPTQLFEKMRESTFLAFSRLITFAIKEQVDFVLLSGDLYDGEERSLKAQLRLKKEFDRLHAAGIEVYVIHGNHDHLGGKWLDLEWPDNVHVFSSEHVEMKVFLKNGAPLAYIYGYSYPARSVTENMTAHYVKQDNASVYHIGMLHGSIEGNKEHDVYCPFKVNELINKDFDYWALGHIHKRQLLHENNPIIAYSGNIQGRHRKESGEKGFYLVEMNEEASTASFISAEEVIWADVEVSVEGLHNVSELIQQCEEIIGEIRQDRRSTCLTIEFTETGDLATSLETSQTVQDIMDALNDDEDDSSRFVWVVKILNKTHQHNENNPKLTSFFTDLHTTVENYHSFAEVTQPLMQHPIYRKYIEEFTLEEQQQLLKEAERLLHNELLKQSGVRDR</sequence>
<keyword evidence="1" id="KW-0378">Hydrolase</keyword>
<dbReference type="GO" id="GO:0004527">
    <property type="term" value="F:exonuclease activity"/>
    <property type="evidence" value="ECO:0007669"/>
    <property type="project" value="UniProtKB-KW"/>
</dbReference>
<evidence type="ECO:0000313" key="4">
    <source>
        <dbReference type="Proteomes" id="UP001165287"/>
    </source>
</evidence>
<dbReference type="CDD" id="cd00840">
    <property type="entry name" value="MPP_Mre11_N"/>
    <property type="match status" value="1"/>
</dbReference>
<dbReference type="Proteomes" id="UP001165287">
    <property type="component" value="Unassembled WGS sequence"/>
</dbReference>
<accession>A0ABS7UR82</accession>
<protein>
    <submittedName>
        <fullName evidence="3">DNA repair exonuclease</fullName>
    </submittedName>
</protein>
<evidence type="ECO:0000256" key="1">
    <source>
        <dbReference type="ARBA" id="ARBA00022801"/>
    </source>
</evidence>
<dbReference type="InterPro" id="IPR029052">
    <property type="entry name" value="Metallo-depent_PP-like"/>
</dbReference>